<feature type="binding site" evidence="4">
    <location>
        <begin position="12"/>
        <end position="14"/>
    </location>
    <ligand>
        <name>N(1)-(5-phospho-beta-D-ribosyl)glycinamide</name>
        <dbReference type="ChEBI" id="CHEBI:143788"/>
    </ligand>
</feature>
<dbReference type="NCBIfam" id="TIGR00639">
    <property type="entry name" value="PurN"/>
    <property type="match status" value="1"/>
</dbReference>
<comment type="caution">
    <text evidence="4">Lacks conserved residue(s) required for the propagation of feature annotation.</text>
</comment>
<comment type="function">
    <text evidence="4">Catalyzes the transfer of a formyl group from 10-formyltetrahydrofolate to 5-phospho-ribosyl-glycinamide (GAR), producing 5-phospho-ribosyl-N-formylglycinamide (FGAR) and tetrahydrofolate.</text>
</comment>
<dbReference type="EMBL" id="UHIC01000001">
    <property type="protein sequence ID" value="SUO97617.1"/>
    <property type="molecule type" value="Genomic_DNA"/>
</dbReference>
<dbReference type="GO" id="GO:0005829">
    <property type="term" value="C:cytosol"/>
    <property type="evidence" value="ECO:0007669"/>
    <property type="project" value="TreeGrafter"/>
</dbReference>
<feature type="site" description="Raises pKa of active site His" evidence="4">
    <location>
        <position position="146"/>
    </location>
</feature>
<dbReference type="UniPathway" id="UPA00074">
    <property type="reaction ID" value="UER00126"/>
</dbReference>
<dbReference type="EC" id="2.1.2.2" evidence="4"/>
<dbReference type="InterPro" id="IPR036477">
    <property type="entry name" value="Formyl_transf_N_sf"/>
</dbReference>
<evidence type="ECO:0000256" key="4">
    <source>
        <dbReference type="HAMAP-Rule" id="MF_01930"/>
    </source>
</evidence>
<evidence type="ECO:0000313" key="7">
    <source>
        <dbReference type="Proteomes" id="UP000254601"/>
    </source>
</evidence>
<reference evidence="6 7" key="1">
    <citation type="submission" date="2018-06" db="EMBL/GenBank/DDBJ databases">
        <authorList>
            <consortium name="Pathogen Informatics"/>
            <person name="Doyle S."/>
        </authorList>
    </citation>
    <scope>NUCLEOTIDE SEQUENCE [LARGE SCALE GENOMIC DNA]</scope>
    <source>
        <strain evidence="6 7">NCTC13337</strain>
    </source>
</reference>
<comment type="similarity">
    <text evidence="4">Belongs to the GART family.</text>
</comment>
<dbReference type="PANTHER" id="PTHR43369">
    <property type="entry name" value="PHOSPHORIBOSYLGLYCINAMIDE FORMYLTRANSFERASE"/>
    <property type="match status" value="1"/>
</dbReference>
<accession>A0A380N1I3</accession>
<dbReference type="AlphaFoldDB" id="A0A380N1I3"/>
<protein>
    <recommendedName>
        <fullName evidence="4">Phosphoribosylglycinamide formyltransferase</fullName>
        <ecNumber evidence="4">2.1.2.2</ecNumber>
    </recommendedName>
    <alternativeName>
        <fullName evidence="4">5'-phosphoribosylglycinamide transformylase</fullName>
    </alternativeName>
    <alternativeName>
        <fullName evidence="4">GAR transformylase</fullName>
        <shortName evidence="4">GART</shortName>
    </alternativeName>
</protein>
<evidence type="ECO:0000313" key="6">
    <source>
        <dbReference type="EMBL" id="SUO97617.1"/>
    </source>
</evidence>
<gene>
    <name evidence="4 6" type="primary">purN</name>
    <name evidence="6" type="ORF">NCTC13337_02529</name>
</gene>
<dbReference type="CDD" id="cd08645">
    <property type="entry name" value="FMT_core_GART"/>
    <property type="match status" value="1"/>
</dbReference>
<dbReference type="Proteomes" id="UP000254601">
    <property type="component" value="Unassembled WGS sequence"/>
</dbReference>
<dbReference type="InterPro" id="IPR004607">
    <property type="entry name" value="GART"/>
</dbReference>
<evidence type="ECO:0000256" key="1">
    <source>
        <dbReference type="ARBA" id="ARBA00005054"/>
    </source>
</evidence>
<comment type="pathway">
    <text evidence="1 4">Purine metabolism; IMP biosynthesis via de novo pathway; N(2)-formyl-N(1)-(5-phospho-D-ribosyl)glycinamide from N(1)-(5-phospho-D-ribosyl)glycinamide (10-formyl THF route): step 1/1.</text>
</comment>
<dbReference type="PANTHER" id="PTHR43369:SF2">
    <property type="entry name" value="PHOSPHORIBOSYLGLYCINAMIDE FORMYLTRANSFERASE"/>
    <property type="match status" value="1"/>
</dbReference>
<evidence type="ECO:0000256" key="3">
    <source>
        <dbReference type="ARBA" id="ARBA00022755"/>
    </source>
</evidence>
<dbReference type="GO" id="GO:0006189">
    <property type="term" value="P:'de novo' IMP biosynthetic process"/>
    <property type="evidence" value="ECO:0007669"/>
    <property type="project" value="UniProtKB-UniRule"/>
</dbReference>
<name>A0A380N1I3_9GAMM</name>
<keyword evidence="7" id="KW-1185">Reference proteome</keyword>
<dbReference type="HAMAP" id="MF_01930">
    <property type="entry name" value="PurN"/>
    <property type="match status" value="1"/>
</dbReference>
<dbReference type="SUPFAM" id="SSF53328">
    <property type="entry name" value="Formyltransferase"/>
    <property type="match status" value="1"/>
</dbReference>
<feature type="domain" description="Formyl transferase N-terminal" evidence="5">
    <location>
        <begin position="4"/>
        <end position="183"/>
    </location>
</feature>
<keyword evidence="2 4" id="KW-0808">Transferase</keyword>
<feature type="active site" description="Proton donor" evidence="4">
    <location>
        <position position="105"/>
    </location>
</feature>
<dbReference type="Pfam" id="PF00551">
    <property type="entry name" value="Formyl_trans_N"/>
    <property type="match status" value="1"/>
</dbReference>
<proteinExistence type="inferred from homology"/>
<dbReference type="InterPro" id="IPR002376">
    <property type="entry name" value="Formyl_transf_N"/>
</dbReference>
<feature type="binding site" evidence="4">
    <location>
        <position position="103"/>
    </location>
    <ligand>
        <name>(6R)-10-formyltetrahydrofolate</name>
        <dbReference type="ChEBI" id="CHEBI:195366"/>
    </ligand>
</feature>
<dbReference type="GO" id="GO:0004644">
    <property type="term" value="F:phosphoribosylglycinamide formyltransferase activity"/>
    <property type="evidence" value="ECO:0007669"/>
    <property type="project" value="UniProtKB-UniRule"/>
</dbReference>
<keyword evidence="3 4" id="KW-0658">Purine biosynthesis</keyword>
<organism evidence="6 7">
    <name type="scientific">Suttonella ornithocola</name>
    <dbReference type="NCBI Taxonomy" id="279832"/>
    <lineage>
        <taxon>Bacteria</taxon>
        <taxon>Pseudomonadati</taxon>
        <taxon>Pseudomonadota</taxon>
        <taxon>Gammaproteobacteria</taxon>
        <taxon>Cardiobacteriales</taxon>
        <taxon>Cardiobacteriaceae</taxon>
        <taxon>Suttonella</taxon>
    </lineage>
</organism>
<comment type="catalytic activity">
    <reaction evidence="4">
        <text>N(1)-(5-phospho-beta-D-ribosyl)glycinamide + (6R)-10-formyltetrahydrofolate = N(2)-formyl-N(1)-(5-phospho-beta-D-ribosyl)glycinamide + (6S)-5,6,7,8-tetrahydrofolate + H(+)</text>
        <dbReference type="Rhea" id="RHEA:15053"/>
        <dbReference type="ChEBI" id="CHEBI:15378"/>
        <dbReference type="ChEBI" id="CHEBI:57453"/>
        <dbReference type="ChEBI" id="CHEBI:143788"/>
        <dbReference type="ChEBI" id="CHEBI:147286"/>
        <dbReference type="ChEBI" id="CHEBI:195366"/>
        <dbReference type="EC" id="2.1.2.2"/>
    </reaction>
</comment>
<evidence type="ECO:0000256" key="2">
    <source>
        <dbReference type="ARBA" id="ARBA00022679"/>
    </source>
</evidence>
<dbReference type="Gene3D" id="3.40.50.170">
    <property type="entry name" value="Formyl transferase, N-terminal domain"/>
    <property type="match status" value="1"/>
</dbReference>
<feature type="binding site" evidence="4">
    <location>
        <position position="58"/>
    </location>
    <ligand>
        <name>(6R)-10-formyltetrahydrofolate</name>
        <dbReference type="ChEBI" id="CHEBI:195366"/>
    </ligand>
</feature>
<evidence type="ECO:0000259" key="5">
    <source>
        <dbReference type="Pfam" id="PF00551"/>
    </source>
</evidence>
<dbReference type="OrthoDB" id="9806170at2"/>
<dbReference type="RefSeq" id="WP_072576073.1">
    <property type="nucleotide sequence ID" value="NZ_LWHB01000049.1"/>
</dbReference>
<sequence length="192" mass="20701">MKQLTILISGGGSNLAAIIAAIKAGKISARITRIIADRDCAGKQHAFDANIPFRLIDRKLPKADFIHELSSAIAPKTDLIILAGFLSIMPAEIIQAFPQRIINLHPSLLPKFGGAGMYGLKVHQAVIDAGEQESGCTVHYVDTGIDTGKIIAQSKTTVQTNDTASDLQQRIAPLEHELLVNTIQQLLAKNYI</sequence>